<name>A0A7R9FAC4_9NEOP</name>
<gene>
    <name evidence="2" type="ORF">TBIB3V08_LOCUS12154</name>
</gene>
<dbReference type="EMBL" id="OD572809">
    <property type="protein sequence ID" value="CAD7449881.1"/>
    <property type="molecule type" value="Genomic_DNA"/>
</dbReference>
<evidence type="ECO:0000256" key="1">
    <source>
        <dbReference type="SAM" id="MobiDB-lite"/>
    </source>
</evidence>
<organism evidence="2">
    <name type="scientific">Timema bartmani</name>
    <dbReference type="NCBI Taxonomy" id="61472"/>
    <lineage>
        <taxon>Eukaryota</taxon>
        <taxon>Metazoa</taxon>
        <taxon>Ecdysozoa</taxon>
        <taxon>Arthropoda</taxon>
        <taxon>Hexapoda</taxon>
        <taxon>Insecta</taxon>
        <taxon>Pterygota</taxon>
        <taxon>Neoptera</taxon>
        <taxon>Polyneoptera</taxon>
        <taxon>Phasmatodea</taxon>
        <taxon>Timematodea</taxon>
        <taxon>Timematoidea</taxon>
        <taxon>Timematidae</taxon>
        <taxon>Timema</taxon>
    </lineage>
</organism>
<evidence type="ECO:0000313" key="2">
    <source>
        <dbReference type="EMBL" id="CAD7449881.1"/>
    </source>
</evidence>
<dbReference type="AlphaFoldDB" id="A0A7R9FAC4"/>
<reference evidence="2" key="1">
    <citation type="submission" date="2020-11" db="EMBL/GenBank/DDBJ databases">
        <authorList>
            <person name="Tran Van P."/>
        </authorList>
    </citation>
    <scope>NUCLEOTIDE SEQUENCE</scope>
</reference>
<sequence>MDVGKESYNCILIDVEEQETIIQEKQVVSIPNRYSNHDIPFTGTTLYCESDALNSTTTDTHQLSPGERMGKQSNSDIPYTGKTGSKGGV</sequence>
<feature type="region of interest" description="Disordered" evidence="1">
    <location>
        <begin position="56"/>
        <end position="89"/>
    </location>
</feature>
<protein>
    <submittedName>
        <fullName evidence="2">Uncharacterized protein</fullName>
    </submittedName>
</protein>
<accession>A0A7R9FAC4</accession>
<proteinExistence type="predicted"/>